<evidence type="ECO:0000256" key="4">
    <source>
        <dbReference type="ARBA" id="ARBA00023163"/>
    </source>
</evidence>
<proteinExistence type="inferred from homology"/>
<keyword evidence="3" id="KW-0238">DNA-binding</keyword>
<organism evidence="5 6">
    <name type="scientific">Mycolicibacterium iranicum</name>
    <name type="common">Mycobacterium iranicum</name>
    <dbReference type="NCBI Taxonomy" id="912594"/>
    <lineage>
        <taxon>Bacteria</taxon>
        <taxon>Bacillati</taxon>
        <taxon>Actinomycetota</taxon>
        <taxon>Actinomycetes</taxon>
        <taxon>Mycobacteriales</taxon>
        <taxon>Mycobacteriaceae</taxon>
        <taxon>Mycolicibacterium</taxon>
    </lineage>
</organism>
<dbReference type="Proteomes" id="UP000078396">
    <property type="component" value="Unassembled WGS sequence"/>
</dbReference>
<keyword evidence="4" id="KW-0804">Transcription</keyword>
<dbReference type="OrthoDB" id="9813987at2"/>
<sequence length="127" mass="14158">MTRSRHLGTLERSVMDHLWAIEQPQTVREVHHALCTHRTLAYTTVMTVLRRLAAKELVVQIRDERAHRYLAAGSRDELVAALMIDALGQVDDEGGKHAALVHFVAQVGASEMAALRRALSVAERRTA</sequence>
<comment type="caution">
    <text evidence="5">The sequence shown here is derived from an EMBL/GenBank/DDBJ whole genome shotgun (WGS) entry which is preliminary data.</text>
</comment>
<gene>
    <name evidence="5" type="ORF">A4X20_21260</name>
</gene>
<dbReference type="Pfam" id="PF03965">
    <property type="entry name" value="Penicillinase_R"/>
    <property type="match status" value="1"/>
</dbReference>
<name>A0A178LVS5_MYCIR</name>
<comment type="similarity">
    <text evidence="1">Belongs to the BlaI transcriptional regulatory family.</text>
</comment>
<evidence type="ECO:0000256" key="3">
    <source>
        <dbReference type="ARBA" id="ARBA00023125"/>
    </source>
</evidence>
<dbReference type="Gene3D" id="6.10.140.850">
    <property type="match status" value="1"/>
</dbReference>
<keyword evidence="2" id="KW-0805">Transcription regulation</keyword>
<dbReference type="Gene3D" id="1.10.10.10">
    <property type="entry name" value="Winged helix-like DNA-binding domain superfamily/Winged helix DNA-binding domain"/>
    <property type="match status" value="1"/>
</dbReference>
<dbReference type="InterPro" id="IPR036388">
    <property type="entry name" value="WH-like_DNA-bd_sf"/>
</dbReference>
<dbReference type="GO" id="GO:0003677">
    <property type="term" value="F:DNA binding"/>
    <property type="evidence" value="ECO:0007669"/>
    <property type="project" value="UniProtKB-KW"/>
</dbReference>
<accession>A0A178LVS5</accession>
<reference evidence="5 6" key="1">
    <citation type="submission" date="2016-04" db="EMBL/GenBank/DDBJ databases">
        <title>Draft Genome Sequences of Staphylococcus capitis Strain H36, S. capitis Strain H65, S. cohnii Strain H62, S. hominis Strain H69, Mycobacterium iranicum Strain H39, Plantibacter sp. Strain H53, Pseudomonas oryzihabitans Strain H72, and Microbacterium sp. Strain H83, isolated from residential settings.</title>
        <authorList>
            <person name="Lymperopoulou D."/>
            <person name="Adams R.I."/>
            <person name="Lindow S."/>
            <person name="Coil D.A."/>
            <person name="Jospin G."/>
            <person name="Eisen J.A."/>
        </authorList>
    </citation>
    <scope>NUCLEOTIDE SEQUENCE [LARGE SCALE GENOMIC DNA]</scope>
    <source>
        <strain evidence="5 6">H39</strain>
    </source>
</reference>
<evidence type="ECO:0000313" key="6">
    <source>
        <dbReference type="Proteomes" id="UP000078396"/>
    </source>
</evidence>
<protein>
    <submittedName>
        <fullName evidence="5">Transcriptional regulator</fullName>
    </submittedName>
</protein>
<dbReference type="SUPFAM" id="SSF46785">
    <property type="entry name" value="Winged helix' DNA-binding domain"/>
    <property type="match status" value="1"/>
</dbReference>
<dbReference type="EMBL" id="LWCS01000025">
    <property type="protein sequence ID" value="OAN37679.1"/>
    <property type="molecule type" value="Genomic_DNA"/>
</dbReference>
<evidence type="ECO:0000256" key="2">
    <source>
        <dbReference type="ARBA" id="ARBA00023015"/>
    </source>
</evidence>
<dbReference type="InterPro" id="IPR036390">
    <property type="entry name" value="WH_DNA-bd_sf"/>
</dbReference>
<evidence type="ECO:0000256" key="1">
    <source>
        <dbReference type="ARBA" id="ARBA00011046"/>
    </source>
</evidence>
<dbReference type="InterPro" id="IPR005650">
    <property type="entry name" value="BlaI_family"/>
</dbReference>
<dbReference type="AlphaFoldDB" id="A0A178LVS5"/>
<dbReference type="GO" id="GO:0045892">
    <property type="term" value="P:negative regulation of DNA-templated transcription"/>
    <property type="evidence" value="ECO:0007669"/>
    <property type="project" value="InterPro"/>
</dbReference>
<evidence type="ECO:0000313" key="5">
    <source>
        <dbReference type="EMBL" id="OAN37679.1"/>
    </source>
</evidence>
<dbReference type="RefSeq" id="WP_064282336.1">
    <property type="nucleotide sequence ID" value="NZ_LWCS01000025.1"/>
</dbReference>